<dbReference type="InterPro" id="IPR002347">
    <property type="entry name" value="SDR_fam"/>
</dbReference>
<keyword evidence="1" id="KW-0560">Oxidoreductase</keyword>
<name>A0A1G9VVD6_9ACTN</name>
<gene>
    <name evidence="3" type="ORF">SAMN05216259_101421</name>
</gene>
<dbReference type="SUPFAM" id="SSF51735">
    <property type="entry name" value="NAD(P)-binding Rossmann-fold domains"/>
    <property type="match status" value="1"/>
</dbReference>
<reference evidence="3 4" key="1">
    <citation type="submission" date="2016-10" db="EMBL/GenBank/DDBJ databases">
        <authorList>
            <person name="de Groot N.N."/>
        </authorList>
    </citation>
    <scope>NUCLEOTIDE SEQUENCE [LARGE SCALE GENOMIC DNA]</scope>
    <source>
        <strain evidence="3 4">CGMCC 4.2022</strain>
    </source>
</reference>
<dbReference type="AlphaFoldDB" id="A0A1G9VVD6"/>
<proteinExistence type="inferred from homology"/>
<sequence>MPVPTILITGATDGLGRALSSALARRPGTTLILHGRSQDRLDRLAAELADEPATVRTVRADFAELAQVHRLADEIAESTGHLSVLVNNAGVGGGEPDGDDRRLTPDGNELRFAVNHLAAFALTRRLLPLLDRGAPARIVNVASLGQAPIDFADPTLEQGYSGMRAYGQSKLAMITTGFVLARQLDPHRVTVNSLHPATFMPTKMVLDAVGYSIDSLEDGLRSTLHLVLAPELDGVTGQFFDRTRPAKASAEAYDRSVQQRLWDLSTALTKRPK</sequence>
<dbReference type="Gene3D" id="3.40.50.720">
    <property type="entry name" value="NAD(P)-binding Rossmann-like Domain"/>
    <property type="match status" value="1"/>
</dbReference>
<dbReference type="PRINTS" id="PR00081">
    <property type="entry name" value="GDHRDH"/>
</dbReference>
<dbReference type="Proteomes" id="UP000199341">
    <property type="component" value="Unassembled WGS sequence"/>
</dbReference>
<dbReference type="STRING" id="310781.SAMN05216259_101421"/>
<dbReference type="PANTHER" id="PTHR43157:SF31">
    <property type="entry name" value="PHOSPHATIDYLINOSITOL-GLYCAN BIOSYNTHESIS CLASS F PROTEIN"/>
    <property type="match status" value="1"/>
</dbReference>
<dbReference type="OrthoDB" id="3237043at2"/>
<organism evidence="3 4">
    <name type="scientific">Actinacidiphila guanduensis</name>
    <dbReference type="NCBI Taxonomy" id="310781"/>
    <lineage>
        <taxon>Bacteria</taxon>
        <taxon>Bacillati</taxon>
        <taxon>Actinomycetota</taxon>
        <taxon>Actinomycetes</taxon>
        <taxon>Kitasatosporales</taxon>
        <taxon>Streptomycetaceae</taxon>
        <taxon>Actinacidiphila</taxon>
    </lineage>
</organism>
<dbReference type="PANTHER" id="PTHR43157">
    <property type="entry name" value="PHOSPHATIDYLINOSITOL-GLYCAN BIOSYNTHESIS CLASS F PROTEIN-RELATED"/>
    <property type="match status" value="1"/>
</dbReference>
<protein>
    <submittedName>
        <fullName evidence="3">Short chain dehydrogenase</fullName>
    </submittedName>
</protein>
<evidence type="ECO:0000313" key="3">
    <source>
        <dbReference type="EMBL" id="SDM76219.1"/>
    </source>
</evidence>
<evidence type="ECO:0000256" key="2">
    <source>
        <dbReference type="RuleBase" id="RU000363"/>
    </source>
</evidence>
<dbReference type="RefSeq" id="WP_093782478.1">
    <property type="nucleotide sequence ID" value="NZ_FNIE01000001.1"/>
</dbReference>
<dbReference type="GO" id="GO:0016491">
    <property type="term" value="F:oxidoreductase activity"/>
    <property type="evidence" value="ECO:0007669"/>
    <property type="project" value="UniProtKB-KW"/>
</dbReference>
<keyword evidence="4" id="KW-1185">Reference proteome</keyword>
<comment type="similarity">
    <text evidence="2">Belongs to the short-chain dehydrogenases/reductases (SDR) family.</text>
</comment>
<dbReference type="InterPro" id="IPR036291">
    <property type="entry name" value="NAD(P)-bd_dom_sf"/>
</dbReference>
<evidence type="ECO:0000256" key="1">
    <source>
        <dbReference type="ARBA" id="ARBA00023002"/>
    </source>
</evidence>
<accession>A0A1G9VVD6</accession>
<dbReference type="EMBL" id="FNIE01000001">
    <property type="protein sequence ID" value="SDM76219.1"/>
    <property type="molecule type" value="Genomic_DNA"/>
</dbReference>
<dbReference type="PRINTS" id="PR00080">
    <property type="entry name" value="SDRFAMILY"/>
</dbReference>
<evidence type="ECO:0000313" key="4">
    <source>
        <dbReference type="Proteomes" id="UP000199341"/>
    </source>
</evidence>
<dbReference type="Pfam" id="PF00106">
    <property type="entry name" value="adh_short"/>
    <property type="match status" value="1"/>
</dbReference>